<proteinExistence type="predicted"/>
<keyword evidence="2" id="KW-1185">Reference proteome</keyword>
<accession>A0ABR2VH13</accession>
<evidence type="ECO:0000313" key="2">
    <source>
        <dbReference type="Proteomes" id="UP001408356"/>
    </source>
</evidence>
<evidence type="ECO:0000313" key="1">
    <source>
        <dbReference type="EMBL" id="KAK9426177.1"/>
    </source>
</evidence>
<comment type="caution">
    <text evidence="1">The sequence shown here is derived from an EMBL/GenBank/DDBJ whole genome shotgun (WGS) entry which is preliminary data.</text>
</comment>
<organism evidence="1 2">
    <name type="scientific">Seiridium unicorne</name>
    <dbReference type="NCBI Taxonomy" id="138068"/>
    <lineage>
        <taxon>Eukaryota</taxon>
        <taxon>Fungi</taxon>
        <taxon>Dikarya</taxon>
        <taxon>Ascomycota</taxon>
        <taxon>Pezizomycotina</taxon>
        <taxon>Sordariomycetes</taxon>
        <taxon>Xylariomycetidae</taxon>
        <taxon>Amphisphaeriales</taxon>
        <taxon>Sporocadaceae</taxon>
        <taxon>Seiridium</taxon>
    </lineage>
</organism>
<dbReference type="EMBL" id="JARVKF010000004">
    <property type="protein sequence ID" value="KAK9426177.1"/>
    <property type="molecule type" value="Genomic_DNA"/>
</dbReference>
<dbReference type="Proteomes" id="UP001408356">
    <property type="component" value="Unassembled WGS sequence"/>
</dbReference>
<sequence length="117" mass="13346">MAYEILIPLFWKPRLAQWQVMHVLEGQKNGNTHSVGALQCPADGVPVPLERHSPNHVPVQMQTRRTVSHTLPGLTHRSSELPQIAAYVLPRRKRNERTTDWIYSTAFVTVNKTTPMI</sequence>
<gene>
    <name evidence="1" type="ORF">SUNI508_12538</name>
</gene>
<protein>
    <submittedName>
        <fullName evidence="1">Uncharacterized protein</fullName>
    </submittedName>
</protein>
<name>A0ABR2VH13_9PEZI</name>
<reference evidence="1 2" key="1">
    <citation type="journal article" date="2024" name="J. Plant Pathol.">
        <title>Sequence and assembly of the genome of Seiridium unicorne, isolate CBS 538.82, causal agent of cypress canker disease.</title>
        <authorList>
            <person name="Scali E."/>
            <person name="Rocca G.D."/>
            <person name="Danti R."/>
            <person name="Garbelotto M."/>
            <person name="Barberini S."/>
            <person name="Baroncelli R."/>
            <person name="Emiliani G."/>
        </authorList>
    </citation>
    <scope>NUCLEOTIDE SEQUENCE [LARGE SCALE GENOMIC DNA]</scope>
    <source>
        <strain evidence="1 2">BM-138-508</strain>
    </source>
</reference>